<evidence type="ECO:0000313" key="2">
    <source>
        <dbReference type="Proteomes" id="UP000029120"/>
    </source>
</evidence>
<dbReference type="AlphaFoldDB" id="A0A087G9A4"/>
<dbReference type="Proteomes" id="UP000029120">
    <property type="component" value="Chromosome 8"/>
</dbReference>
<name>A0A087G9A4_ARAAL</name>
<dbReference type="PANTHER" id="PTHR44083:SF2">
    <property type="entry name" value="TOPLESS-RELATED PROTEIN 3"/>
    <property type="match status" value="1"/>
</dbReference>
<keyword evidence="2" id="KW-1185">Reference proteome</keyword>
<dbReference type="eggNOG" id="KOG0266">
    <property type="taxonomic scope" value="Eukaryota"/>
</dbReference>
<dbReference type="EMBL" id="CM002876">
    <property type="protein sequence ID" value="KFK26456.1"/>
    <property type="molecule type" value="Genomic_DNA"/>
</dbReference>
<proteinExistence type="predicted"/>
<organism evidence="1 2">
    <name type="scientific">Arabis alpina</name>
    <name type="common">Alpine rock-cress</name>
    <dbReference type="NCBI Taxonomy" id="50452"/>
    <lineage>
        <taxon>Eukaryota</taxon>
        <taxon>Viridiplantae</taxon>
        <taxon>Streptophyta</taxon>
        <taxon>Embryophyta</taxon>
        <taxon>Tracheophyta</taxon>
        <taxon>Spermatophyta</taxon>
        <taxon>Magnoliopsida</taxon>
        <taxon>eudicotyledons</taxon>
        <taxon>Gunneridae</taxon>
        <taxon>Pentapetalae</taxon>
        <taxon>rosids</taxon>
        <taxon>malvids</taxon>
        <taxon>Brassicales</taxon>
        <taxon>Brassicaceae</taxon>
        <taxon>Arabideae</taxon>
        <taxon>Arabis</taxon>
    </lineage>
</organism>
<reference evidence="2" key="1">
    <citation type="journal article" date="2015" name="Nat. Plants">
        <title>Genome expansion of Arabis alpina linked with retrotransposition and reduced symmetric DNA methylation.</title>
        <authorList>
            <person name="Willing E.M."/>
            <person name="Rawat V."/>
            <person name="Mandakova T."/>
            <person name="Maumus F."/>
            <person name="James G.V."/>
            <person name="Nordstroem K.J."/>
            <person name="Becker C."/>
            <person name="Warthmann N."/>
            <person name="Chica C."/>
            <person name="Szarzynska B."/>
            <person name="Zytnicki M."/>
            <person name="Albani M.C."/>
            <person name="Kiefer C."/>
            <person name="Bergonzi S."/>
            <person name="Castaings L."/>
            <person name="Mateos J.L."/>
            <person name="Berns M.C."/>
            <person name="Bujdoso N."/>
            <person name="Piofczyk T."/>
            <person name="de Lorenzo L."/>
            <person name="Barrero-Sicilia C."/>
            <person name="Mateos I."/>
            <person name="Piednoel M."/>
            <person name="Hagmann J."/>
            <person name="Chen-Min-Tao R."/>
            <person name="Iglesias-Fernandez R."/>
            <person name="Schuster S.C."/>
            <person name="Alonso-Blanco C."/>
            <person name="Roudier F."/>
            <person name="Carbonero P."/>
            <person name="Paz-Ares J."/>
            <person name="Davis S.J."/>
            <person name="Pecinka A."/>
            <person name="Quesneville H."/>
            <person name="Colot V."/>
            <person name="Lysak M.A."/>
            <person name="Weigel D."/>
            <person name="Coupland G."/>
            <person name="Schneeberger K."/>
        </authorList>
    </citation>
    <scope>NUCLEOTIDE SEQUENCE [LARGE SCALE GENOMIC DNA]</scope>
    <source>
        <strain evidence="2">cv. Pajares</strain>
    </source>
</reference>
<dbReference type="GO" id="GO:0006355">
    <property type="term" value="P:regulation of DNA-templated transcription"/>
    <property type="evidence" value="ECO:0007669"/>
    <property type="project" value="InterPro"/>
</dbReference>
<protein>
    <submittedName>
        <fullName evidence="1">Uncharacterized protein</fullName>
    </submittedName>
</protein>
<evidence type="ECO:0000313" key="1">
    <source>
        <dbReference type="EMBL" id="KFK26456.1"/>
    </source>
</evidence>
<sequence>MLCGNQGLSPTVVAANPKEPNQFAVGLSDGSVKVIEPNFENSHKDDQTKIHVNNLIR</sequence>
<dbReference type="OrthoDB" id="1111363at2759"/>
<accession>A0A087G9A4</accession>
<dbReference type="Gramene" id="KFK26456">
    <property type="protein sequence ID" value="KFK26456"/>
    <property type="gene ID" value="AALP_AA8G251100"/>
</dbReference>
<dbReference type="PANTHER" id="PTHR44083">
    <property type="entry name" value="TOPLESS-RELATED PROTEIN 1-RELATED"/>
    <property type="match status" value="1"/>
</dbReference>
<dbReference type="InterPro" id="IPR027728">
    <property type="entry name" value="Topless_fam"/>
</dbReference>
<gene>
    <name evidence="1" type="ordered locus">AALP_Aa8g251100</name>
</gene>